<feature type="compositionally biased region" description="Pro residues" evidence="1">
    <location>
        <begin position="625"/>
        <end position="637"/>
    </location>
</feature>
<accession>A0A250WSN4</accession>
<evidence type="ECO:0000256" key="1">
    <source>
        <dbReference type="SAM" id="MobiDB-lite"/>
    </source>
</evidence>
<dbReference type="OrthoDB" id="10261212at2759"/>
<dbReference type="InterPro" id="IPR007518">
    <property type="entry name" value="MINDY"/>
</dbReference>
<dbReference type="Proteomes" id="UP000232323">
    <property type="component" value="Unassembled WGS sequence"/>
</dbReference>
<organism evidence="3 4">
    <name type="scientific">Chlamydomonas eustigma</name>
    <dbReference type="NCBI Taxonomy" id="1157962"/>
    <lineage>
        <taxon>Eukaryota</taxon>
        <taxon>Viridiplantae</taxon>
        <taxon>Chlorophyta</taxon>
        <taxon>core chlorophytes</taxon>
        <taxon>Chlorophyceae</taxon>
        <taxon>CS clade</taxon>
        <taxon>Chlamydomonadales</taxon>
        <taxon>Chlamydomonadaceae</taxon>
        <taxon>Chlamydomonas</taxon>
    </lineage>
</organism>
<feature type="compositionally biased region" description="Polar residues" evidence="1">
    <location>
        <begin position="700"/>
        <end position="711"/>
    </location>
</feature>
<feature type="region of interest" description="Disordered" evidence="1">
    <location>
        <begin position="283"/>
        <end position="302"/>
    </location>
</feature>
<feature type="region of interest" description="Disordered" evidence="1">
    <location>
        <begin position="598"/>
        <end position="657"/>
    </location>
</feature>
<name>A0A250WSN4_9CHLO</name>
<feature type="compositionally biased region" description="Low complexity" evidence="1">
    <location>
        <begin position="673"/>
        <end position="699"/>
    </location>
</feature>
<dbReference type="EMBL" id="BEGY01000004">
    <property type="protein sequence ID" value="GAX73709.1"/>
    <property type="molecule type" value="Genomic_DNA"/>
</dbReference>
<feature type="compositionally biased region" description="Polar residues" evidence="1">
    <location>
        <begin position="312"/>
        <end position="334"/>
    </location>
</feature>
<protein>
    <recommendedName>
        <fullName evidence="2">MINDY deubiquitinase domain-containing protein</fullName>
    </recommendedName>
</protein>
<dbReference type="AlphaFoldDB" id="A0A250WSN4"/>
<dbReference type="STRING" id="1157962.A0A250WSN4"/>
<feature type="region of interest" description="Disordered" evidence="1">
    <location>
        <begin position="673"/>
        <end position="732"/>
    </location>
</feature>
<dbReference type="GO" id="GO:0071944">
    <property type="term" value="C:cell periphery"/>
    <property type="evidence" value="ECO:0007669"/>
    <property type="project" value="TreeGrafter"/>
</dbReference>
<feature type="region of interest" description="Disordered" evidence="1">
    <location>
        <begin position="312"/>
        <end position="353"/>
    </location>
</feature>
<gene>
    <name evidence="3" type="ORF">CEUSTIGMA_g1162.t1</name>
</gene>
<dbReference type="PANTHER" id="PTHR18063:SF6">
    <property type="entry name" value="UBIQUITIN CARBOXYL-TERMINAL HYDROLASE"/>
    <property type="match status" value="1"/>
</dbReference>
<feature type="compositionally biased region" description="Low complexity" evidence="1">
    <location>
        <begin position="713"/>
        <end position="722"/>
    </location>
</feature>
<evidence type="ECO:0000259" key="2">
    <source>
        <dbReference type="Pfam" id="PF04424"/>
    </source>
</evidence>
<keyword evidence="4" id="KW-1185">Reference proteome</keyword>
<feature type="region of interest" description="Disordered" evidence="1">
    <location>
        <begin position="366"/>
        <end position="398"/>
    </location>
</feature>
<comment type="caution">
    <text evidence="3">The sequence shown here is derived from an EMBL/GenBank/DDBJ whole genome shotgun (WGS) entry which is preliminary data.</text>
</comment>
<dbReference type="Pfam" id="PF04424">
    <property type="entry name" value="MINDY_DUB"/>
    <property type="match status" value="1"/>
</dbReference>
<dbReference type="GO" id="GO:1990380">
    <property type="term" value="F:K48-linked deubiquitinase activity"/>
    <property type="evidence" value="ECO:0007669"/>
    <property type="project" value="InterPro"/>
</dbReference>
<feature type="domain" description="MINDY deubiquitinase" evidence="2">
    <location>
        <begin position="6"/>
        <end position="487"/>
    </location>
</feature>
<evidence type="ECO:0000313" key="4">
    <source>
        <dbReference type="Proteomes" id="UP000232323"/>
    </source>
</evidence>
<feature type="compositionally biased region" description="Pro residues" evidence="1">
    <location>
        <begin position="373"/>
        <end position="384"/>
    </location>
</feature>
<dbReference type="InterPro" id="IPR033979">
    <property type="entry name" value="MINDY_domain"/>
</dbReference>
<feature type="compositionally biased region" description="Low complexity" evidence="1">
    <location>
        <begin position="607"/>
        <end position="619"/>
    </location>
</feature>
<dbReference type="PANTHER" id="PTHR18063">
    <property type="entry name" value="NF-E2 INDUCIBLE PROTEIN"/>
    <property type="match status" value="1"/>
</dbReference>
<sequence>MANVESFDIKRIRFLGREGVPIFLQNENGPCPLLAIANCLSLKNQLQISTGYTSITVSRLISAVAEKILDSNSVENSKAETEYVINLRQNIGDSIDVLGKLNVGLDVNPRLHDVEAFEATRELTVFDLLDLSLLHGWVVDPDDRETCTAMGTRSYNELVEILITTMDDATLRRLESQTNRPFRAASTTRTHNPASFTQPANVTALIATDSGATVPAAAGSTAQVPGATSAADLLGLQYDAVTVKQGGDPFNAGVTIEESADVIMPSRSQQTSEVLSAHITPVPTNDTVERNSPETGALDPLNGVSELMTTGLLSSSASNPPVTQEEASTIQEAGSHQPGIVNAPPPPAVDGQPLAEVTSQTIVPEPSALKSPALPPERLPPVPSAPTASSQPDVEGTERSRQALLIQQFLEANCSQLTWFGLVAMASRMRDNQLAVFFRNNHFNVIFKYSSELYLLVTDQGYAKETNVVWEQLNRIDGDTAMCGPDFVPYVARQADIGAGEGEGAGERLSIIDYGISDEDAAAIAAAATEGWDDAEVPGGIGTLAAAAETAMSRGAAEAPSSLQAPLHGREETDSMIGLAPNMTDADLALAMQLQEQEEFEARQEQARQQQQQRLAAEQHAVTQPAPPLQPQQPPQPRQAVQQPARPRARMSQQQVVEQQLRQQQQAYVQVQQQRHQQQQMAAAASQSARSPVPQQQQVNQRSAAATQQQHRPAAVAAPKPAAAEESKCIIS</sequence>
<evidence type="ECO:0000313" key="3">
    <source>
        <dbReference type="EMBL" id="GAX73709.1"/>
    </source>
</evidence>
<dbReference type="GO" id="GO:0016807">
    <property type="term" value="F:cysteine-type carboxypeptidase activity"/>
    <property type="evidence" value="ECO:0007669"/>
    <property type="project" value="TreeGrafter"/>
</dbReference>
<dbReference type="GO" id="GO:0004843">
    <property type="term" value="F:cysteine-type deubiquitinase activity"/>
    <property type="evidence" value="ECO:0007669"/>
    <property type="project" value="InterPro"/>
</dbReference>
<dbReference type="GO" id="GO:0005829">
    <property type="term" value="C:cytosol"/>
    <property type="evidence" value="ECO:0007669"/>
    <property type="project" value="TreeGrafter"/>
</dbReference>
<dbReference type="GO" id="GO:0071108">
    <property type="term" value="P:protein K48-linked deubiquitination"/>
    <property type="evidence" value="ECO:0007669"/>
    <property type="project" value="TreeGrafter"/>
</dbReference>
<feature type="compositionally biased region" description="Low complexity" evidence="1">
    <location>
        <begin position="638"/>
        <end position="657"/>
    </location>
</feature>
<proteinExistence type="predicted"/>
<feature type="compositionally biased region" description="Basic and acidic residues" evidence="1">
    <location>
        <begin position="723"/>
        <end position="732"/>
    </location>
</feature>
<reference evidence="3 4" key="1">
    <citation type="submission" date="2017-08" db="EMBL/GenBank/DDBJ databases">
        <title>Acidophilic green algal genome provides insights into adaptation to an acidic environment.</title>
        <authorList>
            <person name="Hirooka S."/>
            <person name="Hirose Y."/>
            <person name="Kanesaki Y."/>
            <person name="Higuchi S."/>
            <person name="Fujiwara T."/>
            <person name="Onuma R."/>
            <person name="Era A."/>
            <person name="Ohbayashi R."/>
            <person name="Uzuka A."/>
            <person name="Nozaki H."/>
            <person name="Yoshikawa H."/>
            <person name="Miyagishima S.Y."/>
        </authorList>
    </citation>
    <scope>NUCLEOTIDE SEQUENCE [LARGE SCALE GENOMIC DNA]</scope>
    <source>
        <strain evidence="3 4">NIES-2499</strain>
    </source>
</reference>